<feature type="region of interest" description="Disordered" evidence="1">
    <location>
        <begin position="110"/>
        <end position="130"/>
    </location>
</feature>
<gene>
    <name evidence="2" type="ORF">Pflav_017760</name>
</gene>
<keyword evidence="3" id="KW-1185">Reference proteome</keyword>
<dbReference type="KEGG" id="pfla:Pflav_017760"/>
<name>A0A6F8XNH1_9ACTN</name>
<evidence type="ECO:0000313" key="2">
    <source>
        <dbReference type="EMBL" id="BCB75366.1"/>
    </source>
</evidence>
<dbReference type="AlphaFoldDB" id="A0A6F8XNH1"/>
<reference evidence="2 3" key="2">
    <citation type="submission" date="2020-03" db="EMBL/GenBank/DDBJ databases">
        <authorList>
            <person name="Ichikawa N."/>
            <person name="Kimura A."/>
            <person name="Kitahashi Y."/>
            <person name="Uohara A."/>
        </authorList>
    </citation>
    <scope>NUCLEOTIDE SEQUENCE [LARGE SCALE GENOMIC DNA]</scope>
    <source>
        <strain evidence="2 3">NBRC 107702</strain>
    </source>
</reference>
<proteinExistence type="predicted"/>
<dbReference type="EMBL" id="AP022870">
    <property type="protein sequence ID" value="BCB75366.1"/>
    <property type="molecule type" value="Genomic_DNA"/>
</dbReference>
<dbReference type="RefSeq" id="WP_173035143.1">
    <property type="nucleotide sequence ID" value="NZ_AP022870.1"/>
</dbReference>
<dbReference type="Proteomes" id="UP000502508">
    <property type="component" value="Chromosome"/>
</dbReference>
<organism evidence="2 3">
    <name type="scientific">Phytohabitans flavus</name>
    <dbReference type="NCBI Taxonomy" id="1076124"/>
    <lineage>
        <taxon>Bacteria</taxon>
        <taxon>Bacillati</taxon>
        <taxon>Actinomycetota</taxon>
        <taxon>Actinomycetes</taxon>
        <taxon>Micromonosporales</taxon>
        <taxon>Micromonosporaceae</taxon>
    </lineage>
</organism>
<accession>A0A6F8XNH1</accession>
<protein>
    <submittedName>
        <fullName evidence="2">Uncharacterized protein</fullName>
    </submittedName>
</protein>
<evidence type="ECO:0000256" key="1">
    <source>
        <dbReference type="SAM" id="MobiDB-lite"/>
    </source>
</evidence>
<evidence type="ECO:0000313" key="3">
    <source>
        <dbReference type="Proteomes" id="UP000502508"/>
    </source>
</evidence>
<reference evidence="2 3" key="1">
    <citation type="submission" date="2020-03" db="EMBL/GenBank/DDBJ databases">
        <title>Whole genome shotgun sequence of Phytohabitans flavus NBRC 107702.</title>
        <authorList>
            <person name="Komaki H."/>
            <person name="Tamura T."/>
        </authorList>
    </citation>
    <scope>NUCLEOTIDE SEQUENCE [LARGE SCALE GENOMIC DNA]</scope>
    <source>
        <strain evidence="2 3">NBRC 107702</strain>
    </source>
</reference>
<sequence length="130" mass="13790">MNEAARAGRAAARRLAAEGGPDLRLDVEKALTQQDQRQYLDPVSLGSLIVSVAALAWTIANDLRSRRQAPSVEQVARQVRIELTVTGHLANAETLDKIVNVVIAETLKLDQPEPGGKAGKPASTSAADAQ</sequence>